<evidence type="ECO:0000313" key="2">
    <source>
        <dbReference type="EMBL" id="KAK1847352.1"/>
    </source>
</evidence>
<feature type="compositionally biased region" description="Polar residues" evidence="1">
    <location>
        <begin position="202"/>
        <end position="220"/>
    </location>
</feature>
<reference evidence="2" key="1">
    <citation type="submission" date="2023-01" db="EMBL/GenBank/DDBJ databases">
        <title>Colletotrichum chrysophilum M932 genome sequence.</title>
        <authorList>
            <person name="Baroncelli R."/>
        </authorList>
    </citation>
    <scope>NUCLEOTIDE SEQUENCE</scope>
    <source>
        <strain evidence="2">M932</strain>
    </source>
</reference>
<comment type="caution">
    <text evidence="2">The sequence shown here is derived from an EMBL/GenBank/DDBJ whole genome shotgun (WGS) entry which is preliminary data.</text>
</comment>
<feature type="region of interest" description="Disordered" evidence="1">
    <location>
        <begin position="309"/>
        <end position="332"/>
    </location>
</feature>
<sequence>MAELETPNPKQDNRDDEGEKKKLRTGEGTNVNLQHPLIHRHQVAKDTSTNAGNAPGLQLCVRKYIEIHRVDGSVSTLATTEHRRASPKQCPKALPESKAETVALSVAHGSQHDTRYTLTPHHRPLDTDRHRRIITPRPDPTSTSRHLRPSQHPPVVQPGPAASMPDLAMRASHFVSIGIWHPVFIGPEISPGGHWPLGSKALQVSSQSPSATQHTPPVQSRSRRRLAGSPSGDDHRLPLVPQQHARPKAELLHPQIPNILSVLLRAWRPCSAATAATTSATRPATDPSAAVQPTTLDAPVLPLAAAATTTGTAAPKPKPPFSHHPPHAEVNIPGQSLQTAHQFHSNATVSFVDTTARTSRYAYPH</sequence>
<gene>
    <name evidence="2" type="ORF">CCHR01_10021</name>
</gene>
<organism evidence="2 3">
    <name type="scientific">Colletotrichum chrysophilum</name>
    <dbReference type="NCBI Taxonomy" id="1836956"/>
    <lineage>
        <taxon>Eukaryota</taxon>
        <taxon>Fungi</taxon>
        <taxon>Dikarya</taxon>
        <taxon>Ascomycota</taxon>
        <taxon>Pezizomycotina</taxon>
        <taxon>Sordariomycetes</taxon>
        <taxon>Hypocreomycetidae</taxon>
        <taxon>Glomerellales</taxon>
        <taxon>Glomerellaceae</taxon>
        <taxon>Colletotrichum</taxon>
        <taxon>Colletotrichum gloeosporioides species complex</taxon>
    </lineage>
</organism>
<name>A0AAD9EH66_9PEZI</name>
<accession>A0AAD9EH66</accession>
<proteinExistence type="predicted"/>
<dbReference type="EMBL" id="JAQOWY010000205">
    <property type="protein sequence ID" value="KAK1847352.1"/>
    <property type="molecule type" value="Genomic_DNA"/>
</dbReference>
<evidence type="ECO:0000256" key="1">
    <source>
        <dbReference type="SAM" id="MobiDB-lite"/>
    </source>
</evidence>
<dbReference type="Proteomes" id="UP001243330">
    <property type="component" value="Unassembled WGS sequence"/>
</dbReference>
<evidence type="ECO:0000313" key="3">
    <source>
        <dbReference type="Proteomes" id="UP001243330"/>
    </source>
</evidence>
<feature type="region of interest" description="Disordered" evidence="1">
    <location>
        <begin position="120"/>
        <end position="164"/>
    </location>
</feature>
<feature type="compositionally biased region" description="Basic and acidic residues" evidence="1">
    <location>
        <begin position="11"/>
        <end position="20"/>
    </location>
</feature>
<keyword evidence="3" id="KW-1185">Reference proteome</keyword>
<feature type="region of interest" description="Disordered" evidence="1">
    <location>
        <begin position="196"/>
        <end position="239"/>
    </location>
</feature>
<dbReference type="AlphaFoldDB" id="A0AAD9EH66"/>
<feature type="region of interest" description="Disordered" evidence="1">
    <location>
        <begin position="1"/>
        <end position="29"/>
    </location>
</feature>
<protein>
    <submittedName>
        <fullName evidence="2">Uncharacterized protein</fullName>
    </submittedName>
</protein>